<dbReference type="Proteomes" id="UP000078540">
    <property type="component" value="Unassembled WGS sequence"/>
</dbReference>
<reference evidence="1 2" key="1">
    <citation type="submission" date="2015-09" db="EMBL/GenBank/DDBJ databases">
        <title>Atta colombica WGS genome.</title>
        <authorList>
            <person name="Nygaard S."/>
            <person name="Hu H."/>
            <person name="Boomsma J."/>
            <person name="Zhang G."/>
        </authorList>
    </citation>
    <scope>NUCLEOTIDE SEQUENCE [LARGE SCALE GENOMIC DNA]</scope>
    <source>
        <strain evidence="1">Treedump-2</strain>
        <tissue evidence="1">Whole body</tissue>
    </source>
</reference>
<keyword evidence="2" id="KW-1185">Reference proteome</keyword>
<feature type="non-terminal residue" evidence="1">
    <location>
        <position position="1"/>
    </location>
</feature>
<dbReference type="EMBL" id="KQ976542">
    <property type="protein sequence ID" value="KYM81097.1"/>
    <property type="molecule type" value="Genomic_DNA"/>
</dbReference>
<proteinExistence type="predicted"/>
<evidence type="ECO:0000313" key="1">
    <source>
        <dbReference type="EMBL" id="KYM81097.1"/>
    </source>
</evidence>
<gene>
    <name evidence="1" type="ORF">ALC53_08439</name>
</gene>
<dbReference type="AlphaFoldDB" id="A0A195BA38"/>
<evidence type="ECO:0000313" key="2">
    <source>
        <dbReference type="Proteomes" id="UP000078540"/>
    </source>
</evidence>
<organism evidence="1 2">
    <name type="scientific">Atta colombica</name>
    <dbReference type="NCBI Taxonomy" id="520822"/>
    <lineage>
        <taxon>Eukaryota</taxon>
        <taxon>Metazoa</taxon>
        <taxon>Ecdysozoa</taxon>
        <taxon>Arthropoda</taxon>
        <taxon>Hexapoda</taxon>
        <taxon>Insecta</taxon>
        <taxon>Pterygota</taxon>
        <taxon>Neoptera</taxon>
        <taxon>Endopterygota</taxon>
        <taxon>Hymenoptera</taxon>
        <taxon>Apocrita</taxon>
        <taxon>Aculeata</taxon>
        <taxon>Formicoidea</taxon>
        <taxon>Formicidae</taxon>
        <taxon>Myrmicinae</taxon>
        <taxon>Atta</taxon>
    </lineage>
</organism>
<accession>A0A195BA38</accession>
<protein>
    <submittedName>
        <fullName evidence="1">Uncharacterized protein</fullName>
    </submittedName>
</protein>
<sequence length="133" mass="15234">KYIPDVQYTYFAITYDEGSNEPTITFLGSRDCSQFLQARLEQSAITTNNVTLHTSLTYQFKIIAAVMMIYLSHFKAGGTRCFYFLIKTFFKYVENTSIPKKTLCYIYLPDPQTTKRNRAKSQGPTGDPSSCDF</sequence>
<name>A0A195BA38_9HYME</name>